<proteinExistence type="inferred from homology"/>
<keyword evidence="3" id="KW-0119">Carbohydrate metabolism</keyword>
<evidence type="ECO:0000313" key="7">
    <source>
        <dbReference type="EMBL" id="KAG2549561.1"/>
    </source>
</evidence>
<dbReference type="InterPro" id="IPR017853">
    <property type="entry name" value="GH"/>
</dbReference>
<dbReference type="Gene3D" id="2.60.120.260">
    <property type="entry name" value="Galactose-binding domain-like"/>
    <property type="match status" value="1"/>
</dbReference>
<comment type="caution">
    <text evidence="7">The sequence shown here is derived from an EMBL/GenBank/DDBJ whole genome shotgun (WGS) entry which is preliminary data.</text>
</comment>
<comment type="similarity">
    <text evidence="1">Belongs to the glycosyl hydrolase 10 (cellulase F) family.</text>
</comment>
<organism evidence="7 8">
    <name type="scientific">Panicum virgatum</name>
    <name type="common">Blackwell switchgrass</name>
    <dbReference type="NCBI Taxonomy" id="38727"/>
    <lineage>
        <taxon>Eukaryota</taxon>
        <taxon>Viridiplantae</taxon>
        <taxon>Streptophyta</taxon>
        <taxon>Embryophyta</taxon>
        <taxon>Tracheophyta</taxon>
        <taxon>Spermatophyta</taxon>
        <taxon>Magnoliopsida</taxon>
        <taxon>Liliopsida</taxon>
        <taxon>Poales</taxon>
        <taxon>Poaceae</taxon>
        <taxon>PACMAD clade</taxon>
        <taxon>Panicoideae</taxon>
        <taxon>Panicodae</taxon>
        <taxon>Paniceae</taxon>
        <taxon>Panicinae</taxon>
        <taxon>Panicum</taxon>
        <taxon>Panicum sect. Hiantes</taxon>
    </lineage>
</organism>
<evidence type="ECO:0000256" key="1">
    <source>
        <dbReference type="ARBA" id="ARBA00007495"/>
    </source>
</evidence>
<feature type="signal peptide" evidence="5">
    <location>
        <begin position="1"/>
        <end position="25"/>
    </location>
</feature>
<evidence type="ECO:0000256" key="3">
    <source>
        <dbReference type="ARBA" id="ARBA00023277"/>
    </source>
</evidence>
<name>A0A8T0NHU7_PANVG</name>
<reference evidence="7" key="1">
    <citation type="submission" date="2020-05" db="EMBL/GenBank/DDBJ databases">
        <title>WGS assembly of Panicum virgatum.</title>
        <authorList>
            <person name="Lovell J.T."/>
            <person name="Jenkins J."/>
            <person name="Shu S."/>
            <person name="Juenger T.E."/>
            <person name="Schmutz J."/>
        </authorList>
    </citation>
    <scope>NUCLEOTIDE SEQUENCE</scope>
    <source>
        <strain evidence="7">AP13</strain>
    </source>
</reference>
<evidence type="ECO:0000259" key="6">
    <source>
        <dbReference type="PROSITE" id="PS51760"/>
    </source>
</evidence>
<dbReference type="PANTHER" id="PTHR31490">
    <property type="entry name" value="GLYCOSYL HYDROLASE"/>
    <property type="match status" value="1"/>
</dbReference>
<evidence type="ECO:0000256" key="4">
    <source>
        <dbReference type="ARBA" id="ARBA00023326"/>
    </source>
</evidence>
<dbReference type="EMBL" id="CM029053">
    <property type="protein sequence ID" value="KAG2549561.1"/>
    <property type="molecule type" value="Genomic_DNA"/>
</dbReference>
<keyword evidence="4" id="KW-0624">Polysaccharide degradation</keyword>
<evidence type="ECO:0000256" key="5">
    <source>
        <dbReference type="SAM" id="SignalP"/>
    </source>
</evidence>
<dbReference type="GO" id="GO:0000272">
    <property type="term" value="P:polysaccharide catabolic process"/>
    <property type="evidence" value="ECO:0007669"/>
    <property type="project" value="UniProtKB-KW"/>
</dbReference>
<keyword evidence="8" id="KW-1185">Reference proteome</keyword>
<dbReference type="Pfam" id="PF00331">
    <property type="entry name" value="Glyco_hydro_10"/>
    <property type="match status" value="1"/>
</dbReference>
<sequence>MRVSMEKLVLSFVLVALFQGCMVLSVEYEHTASIECLRDPMRPLYNGGVIQNSEFNSGLMGWSTFRNIKAGVRSSPSGNKFAVVHGASSYLSSSGKLLPSHSVYQRVQMTGDMHYSLSAWLQVSNGTAHVKAVIKAPNGERVVAGSVIAQSSCWSMLKGGMTAYSTGHGEIYFESDAPVDIWVDSVSLQPFTFDEWDAHARLSANKTRRSTIRLVAKGADDKPMAHANVSIDLLRLGFPFGNAITKEILDLPAYEKWFSARFTVATFENEMKWYSTEWSQNQEDYRVPDAMLKLVQKYGIKVRGHNVFWERSSLDTLAKLKMPMWLTEVDVVKSPDQVKFLSRCSGKGSRTRTWTVS</sequence>
<evidence type="ECO:0000256" key="2">
    <source>
        <dbReference type="ARBA" id="ARBA00022801"/>
    </source>
</evidence>
<dbReference type="PROSITE" id="PS51760">
    <property type="entry name" value="GH10_2"/>
    <property type="match status" value="1"/>
</dbReference>
<keyword evidence="5" id="KW-0732">Signal</keyword>
<dbReference type="InterPro" id="IPR001000">
    <property type="entry name" value="GH10_dom"/>
</dbReference>
<gene>
    <name evidence="7" type="ORF">PVAP13_9KG353913</name>
</gene>
<feature type="domain" description="GH10" evidence="6">
    <location>
        <begin position="230"/>
        <end position="357"/>
    </location>
</feature>
<accession>A0A8T0NHU7</accession>
<dbReference type="PANTHER" id="PTHR31490:SF8">
    <property type="entry name" value="OS10G0351700 PROTEIN"/>
    <property type="match status" value="1"/>
</dbReference>
<dbReference type="SUPFAM" id="SSF49785">
    <property type="entry name" value="Galactose-binding domain-like"/>
    <property type="match status" value="1"/>
</dbReference>
<evidence type="ECO:0000313" key="8">
    <source>
        <dbReference type="Proteomes" id="UP000823388"/>
    </source>
</evidence>
<dbReference type="InterPro" id="IPR008979">
    <property type="entry name" value="Galactose-bd-like_sf"/>
</dbReference>
<dbReference type="AlphaFoldDB" id="A0A8T0NHU7"/>
<dbReference type="Proteomes" id="UP000823388">
    <property type="component" value="Chromosome 9K"/>
</dbReference>
<dbReference type="SUPFAM" id="SSF51445">
    <property type="entry name" value="(Trans)glycosidases"/>
    <property type="match status" value="1"/>
</dbReference>
<keyword evidence="2" id="KW-0378">Hydrolase</keyword>
<dbReference type="Gene3D" id="3.20.20.80">
    <property type="entry name" value="Glycosidases"/>
    <property type="match status" value="1"/>
</dbReference>
<feature type="chain" id="PRO_5035777273" description="GH10 domain-containing protein" evidence="5">
    <location>
        <begin position="26"/>
        <end position="357"/>
    </location>
</feature>
<dbReference type="InterPro" id="IPR044846">
    <property type="entry name" value="GH10"/>
</dbReference>
<dbReference type="PROSITE" id="PS51257">
    <property type="entry name" value="PROKAR_LIPOPROTEIN"/>
    <property type="match status" value="1"/>
</dbReference>
<protein>
    <recommendedName>
        <fullName evidence="6">GH10 domain-containing protein</fullName>
    </recommendedName>
</protein>
<dbReference type="GO" id="GO:0031176">
    <property type="term" value="F:endo-1,4-beta-xylanase activity"/>
    <property type="evidence" value="ECO:0007669"/>
    <property type="project" value="UniProtKB-ARBA"/>
</dbReference>